<dbReference type="PROSITE" id="PS50994">
    <property type="entry name" value="INTEGRASE"/>
    <property type="match status" value="1"/>
</dbReference>
<name>A0AA88YIG1_PINIB</name>
<dbReference type="SUPFAM" id="SSF53098">
    <property type="entry name" value="Ribonuclease H-like"/>
    <property type="match status" value="1"/>
</dbReference>
<dbReference type="FunFam" id="3.30.420.10:FF:000032">
    <property type="entry name" value="Retrovirus-related Pol polyprotein from transposon 297-like Protein"/>
    <property type="match status" value="1"/>
</dbReference>
<organism evidence="2 3">
    <name type="scientific">Pinctada imbricata</name>
    <name type="common">Atlantic pearl-oyster</name>
    <name type="synonym">Pinctada martensii</name>
    <dbReference type="NCBI Taxonomy" id="66713"/>
    <lineage>
        <taxon>Eukaryota</taxon>
        <taxon>Metazoa</taxon>
        <taxon>Spiralia</taxon>
        <taxon>Lophotrochozoa</taxon>
        <taxon>Mollusca</taxon>
        <taxon>Bivalvia</taxon>
        <taxon>Autobranchia</taxon>
        <taxon>Pteriomorphia</taxon>
        <taxon>Pterioida</taxon>
        <taxon>Pterioidea</taxon>
        <taxon>Pteriidae</taxon>
        <taxon>Pinctada</taxon>
    </lineage>
</organism>
<dbReference type="PANTHER" id="PTHR37984:SF15">
    <property type="entry name" value="INTEGRASE CATALYTIC DOMAIN-CONTAINING PROTEIN"/>
    <property type="match status" value="1"/>
</dbReference>
<evidence type="ECO:0000313" key="2">
    <source>
        <dbReference type="EMBL" id="KAK3106165.1"/>
    </source>
</evidence>
<gene>
    <name evidence="2" type="ORF">FSP39_014057</name>
</gene>
<proteinExistence type="predicted"/>
<accession>A0AA88YIG1</accession>
<dbReference type="Gene3D" id="3.30.420.10">
    <property type="entry name" value="Ribonuclease H-like superfamily/Ribonuclease H"/>
    <property type="match status" value="1"/>
</dbReference>
<dbReference type="InterPro" id="IPR050951">
    <property type="entry name" value="Retrovirus_Pol_polyprotein"/>
</dbReference>
<dbReference type="Pfam" id="PF17921">
    <property type="entry name" value="Integrase_H2C2"/>
    <property type="match status" value="1"/>
</dbReference>
<dbReference type="InterPro" id="IPR041588">
    <property type="entry name" value="Integrase_H2C2"/>
</dbReference>
<dbReference type="Gene3D" id="1.10.340.70">
    <property type="match status" value="1"/>
</dbReference>
<dbReference type="InterPro" id="IPR001584">
    <property type="entry name" value="Integrase_cat-core"/>
</dbReference>
<dbReference type="InterPro" id="IPR012337">
    <property type="entry name" value="RNaseH-like_sf"/>
</dbReference>
<keyword evidence="3" id="KW-1185">Reference proteome</keyword>
<dbReference type="Proteomes" id="UP001186944">
    <property type="component" value="Unassembled WGS sequence"/>
</dbReference>
<dbReference type="Pfam" id="PF00665">
    <property type="entry name" value="rve"/>
    <property type="match status" value="1"/>
</dbReference>
<dbReference type="InterPro" id="IPR036397">
    <property type="entry name" value="RNaseH_sf"/>
</dbReference>
<dbReference type="EMBL" id="VSWD01000003">
    <property type="protein sequence ID" value="KAK3106165.1"/>
    <property type="molecule type" value="Genomic_DNA"/>
</dbReference>
<evidence type="ECO:0000313" key="3">
    <source>
        <dbReference type="Proteomes" id="UP001186944"/>
    </source>
</evidence>
<dbReference type="PANTHER" id="PTHR37984">
    <property type="entry name" value="PROTEIN CBG26694"/>
    <property type="match status" value="1"/>
</dbReference>
<protein>
    <recommendedName>
        <fullName evidence="1">Integrase catalytic domain-containing protein</fullName>
    </recommendedName>
</protein>
<reference evidence="2" key="1">
    <citation type="submission" date="2019-08" db="EMBL/GenBank/DDBJ databases">
        <title>The improved chromosome-level genome for the pearl oyster Pinctada fucata martensii using PacBio sequencing and Hi-C.</title>
        <authorList>
            <person name="Zheng Z."/>
        </authorList>
    </citation>
    <scope>NUCLEOTIDE SEQUENCE</scope>
    <source>
        <strain evidence="2">ZZ-2019</strain>
        <tissue evidence="2">Adductor muscle</tissue>
    </source>
</reference>
<dbReference type="FunFam" id="1.10.340.70:FF:000001">
    <property type="entry name" value="Retrovirus-related Pol polyprotein from transposon gypsy-like Protein"/>
    <property type="match status" value="1"/>
</dbReference>
<evidence type="ECO:0000259" key="1">
    <source>
        <dbReference type="PROSITE" id="PS50994"/>
    </source>
</evidence>
<feature type="domain" description="Integrase catalytic" evidence="1">
    <location>
        <begin position="146"/>
        <end position="305"/>
    </location>
</feature>
<dbReference type="GO" id="GO:0015074">
    <property type="term" value="P:DNA integration"/>
    <property type="evidence" value="ECO:0007669"/>
    <property type="project" value="InterPro"/>
</dbReference>
<sequence length="359" mass="41978">MSGYNTQEMVDMQRADPNFQILIEWLERQQEPGNELLATSPAIKHYWVNRNNYFIDKDGLLWERSEEIRPGEWMVPSECKDEILRLNHDIPLAGHQGIDRTRERVKSRYQWFGLTADVKRYVKGCGACNRNKKASKKAKAPLSPYNTGQPLQRIHIDFIGPLPKTKKGNEYILMITDHFTKWVECFPLPSQTAEQTAETVVNEFFCRFGCPFEIMTDKGRNFESRLFQSLCTLLEIHKSRTTSYHPESNGQVERMNRTLMDALRCYVDNKQDTWDQYLPHLACALRTSVNRDTGFTPFKMMFGREMNIPCDLIYRLPPSKQTGEDYEDYVLGLKKSLEEQYDFARKNMGAATHRMKKRS</sequence>
<comment type="caution">
    <text evidence="2">The sequence shown here is derived from an EMBL/GenBank/DDBJ whole genome shotgun (WGS) entry which is preliminary data.</text>
</comment>
<dbReference type="AlphaFoldDB" id="A0AA88YIG1"/>
<dbReference type="GO" id="GO:0003676">
    <property type="term" value="F:nucleic acid binding"/>
    <property type="evidence" value="ECO:0007669"/>
    <property type="project" value="InterPro"/>
</dbReference>